<dbReference type="GO" id="GO:2001059">
    <property type="term" value="P:D-tagatose 6-phosphate catabolic process"/>
    <property type="evidence" value="ECO:0007669"/>
    <property type="project" value="UniProtKB-UniPathway"/>
</dbReference>
<comment type="catalytic activity">
    <reaction evidence="6">
        <text>D-tagatofuranose 6-phosphate + ATP = D-tagatofuranose 1,6-bisphosphate + ADP + H(+)</text>
        <dbReference type="Rhea" id="RHEA:12420"/>
        <dbReference type="ChEBI" id="CHEBI:15378"/>
        <dbReference type="ChEBI" id="CHEBI:30616"/>
        <dbReference type="ChEBI" id="CHEBI:58694"/>
        <dbReference type="ChEBI" id="CHEBI:58695"/>
        <dbReference type="ChEBI" id="CHEBI:456216"/>
        <dbReference type="EC" id="2.7.1.144"/>
    </reaction>
</comment>
<evidence type="ECO:0000259" key="7">
    <source>
        <dbReference type="Pfam" id="PF00294"/>
    </source>
</evidence>
<dbReference type="EC" id="2.7.1.144" evidence="6"/>
<dbReference type="RefSeq" id="WP_091829900.1">
    <property type="nucleotide sequence ID" value="NZ_FNZK01000004.1"/>
</dbReference>
<feature type="domain" description="Carbohydrate kinase PfkB" evidence="7">
    <location>
        <begin position="8"/>
        <end position="287"/>
    </location>
</feature>
<dbReference type="PROSITE" id="PS00584">
    <property type="entry name" value="PFKB_KINASES_2"/>
    <property type="match status" value="1"/>
</dbReference>
<dbReference type="PANTHER" id="PTHR46566">
    <property type="entry name" value="1-PHOSPHOFRUCTOKINASE-RELATED"/>
    <property type="match status" value="1"/>
</dbReference>
<dbReference type="GO" id="GO:0044281">
    <property type="term" value="P:small molecule metabolic process"/>
    <property type="evidence" value="ECO:0007669"/>
    <property type="project" value="UniProtKB-ARBA"/>
</dbReference>
<dbReference type="PIRSF" id="PIRSF000535">
    <property type="entry name" value="1PFK/6PFK/LacC"/>
    <property type="match status" value="1"/>
</dbReference>
<organism evidence="8 9">
    <name type="scientific">Propionispira arboris</name>
    <dbReference type="NCBI Taxonomy" id="84035"/>
    <lineage>
        <taxon>Bacteria</taxon>
        <taxon>Bacillati</taxon>
        <taxon>Bacillota</taxon>
        <taxon>Negativicutes</taxon>
        <taxon>Selenomonadales</taxon>
        <taxon>Selenomonadaceae</taxon>
        <taxon>Propionispira</taxon>
    </lineage>
</organism>
<dbReference type="InterPro" id="IPR029056">
    <property type="entry name" value="Ribokinase-like"/>
</dbReference>
<protein>
    <recommendedName>
        <fullName evidence="6">Tagatose-6-phosphate kinase</fullName>
        <ecNumber evidence="6">2.7.1.144</ecNumber>
    </recommendedName>
</protein>
<sequence length="309" mass="33684">MILAVNLNASVDKRYELDAIQTGCVMRARSVENTAGGKGIHVANVAMILGEECLVTGFLGGKNGEFIEAKLQECGIKQDFVKIQGDTRECLAFITDDKVQTEILEPGPEVTWKEQEIFLDQYKDFLEGVDLVVASGSLPRNTVPDFYRKLIDLSHQAGRRFLLDASGKFLQEGIKSVPFFIKPNQTEVEALTGRAIKTPTDAVREIKLFQKAGITFVVISFGSKGSVAGYENQFYHVTFPSVNAVNPVGSGDAYVAGVAVGLARNYEIKELLKFASACGTANAMEKESGFVNLSTVNTLKQLVQVQELS</sequence>
<comment type="pathway">
    <text evidence="6">Carbohydrate metabolism; D-tagatose 6-phosphate degradation; D-glyceraldehyde 3-phosphate and glycerone phosphate from D-tagatose 6-phosphate: step 1/2.</text>
</comment>
<dbReference type="GO" id="GO:0008443">
    <property type="term" value="F:phosphofructokinase activity"/>
    <property type="evidence" value="ECO:0007669"/>
    <property type="project" value="TreeGrafter"/>
</dbReference>
<gene>
    <name evidence="8" type="ORF">SAMN05660742_104107</name>
</gene>
<reference evidence="8 9" key="1">
    <citation type="submission" date="2016-10" db="EMBL/GenBank/DDBJ databases">
        <authorList>
            <person name="de Groot N.N."/>
        </authorList>
    </citation>
    <scope>NUCLEOTIDE SEQUENCE [LARGE SCALE GENOMIC DNA]</scope>
    <source>
        <strain evidence="8 9">DSM 2179</strain>
    </source>
</reference>
<comment type="similarity">
    <text evidence="1">Belongs to the carbohydrate kinase pfkB family.</text>
</comment>
<dbReference type="InterPro" id="IPR017583">
    <property type="entry name" value="Tagatose/fructose_Pkinase"/>
</dbReference>
<evidence type="ECO:0000313" key="8">
    <source>
        <dbReference type="EMBL" id="SEJ19252.1"/>
    </source>
</evidence>
<keyword evidence="6" id="KW-0423">Lactose metabolism</keyword>
<dbReference type="SUPFAM" id="SSF53613">
    <property type="entry name" value="Ribokinase-like"/>
    <property type="match status" value="1"/>
</dbReference>
<dbReference type="GO" id="GO:0005988">
    <property type="term" value="P:lactose metabolic process"/>
    <property type="evidence" value="ECO:0007669"/>
    <property type="project" value="UniProtKB-KW"/>
</dbReference>
<keyword evidence="4 8" id="KW-0418">Kinase</keyword>
<dbReference type="GO" id="GO:0005829">
    <property type="term" value="C:cytosol"/>
    <property type="evidence" value="ECO:0007669"/>
    <property type="project" value="TreeGrafter"/>
</dbReference>
<evidence type="ECO:0000256" key="1">
    <source>
        <dbReference type="ARBA" id="ARBA00005380"/>
    </source>
</evidence>
<dbReference type="InterPro" id="IPR002173">
    <property type="entry name" value="Carboh/pur_kinase_PfkB_CS"/>
</dbReference>
<dbReference type="UniPathway" id="UPA00704">
    <property type="reaction ID" value="UER00715"/>
</dbReference>
<dbReference type="Gene3D" id="3.40.1190.20">
    <property type="match status" value="1"/>
</dbReference>
<keyword evidence="2 6" id="KW-0808">Transferase</keyword>
<comment type="similarity">
    <text evidence="6">Belongs to the carbohydrate kinase PfkB family. LacC subfamily.</text>
</comment>
<name>A0A1H6X355_9FIRM</name>
<dbReference type="Proteomes" id="UP000199662">
    <property type="component" value="Unassembled WGS sequence"/>
</dbReference>
<keyword evidence="5 6" id="KW-0067">ATP-binding</keyword>
<dbReference type="Pfam" id="PF00294">
    <property type="entry name" value="PfkB"/>
    <property type="match status" value="1"/>
</dbReference>
<proteinExistence type="inferred from homology"/>
<accession>A0A1H6X355</accession>
<dbReference type="NCBIfam" id="TIGR03168">
    <property type="entry name" value="1-PFK"/>
    <property type="match status" value="1"/>
</dbReference>
<dbReference type="EMBL" id="FNZK01000004">
    <property type="protein sequence ID" value="SEJ19252.1"/>
    <property type="molecule type" value="Genomic_DNA"/>
</dbReference>
<evidence type="ECO:0000256" key="2">
    <source>
        <dbReference type="ARBA" id="ARBA00022679"/>
    </source>
</evidence>
<dbReference type="InterPro" id="IPR011611">
    <property type="entry name" value="PfkB_dom"/>
</dbReference>
<dbReference type="GO" id="GO:0009024">
    <property type="term" value="F:tagatose-6-phosphate kinase activity"/>
    <property type="evidence" value="ECO:0007669"/>
    <property type="project" value="UniProtKB-EC"/>
</dbReference>
<dbReference type="AlphaFoldDB" id="A0A1H6X355"/>
<evidence type="ECO:0000256" key="4">
    <source>
        <dbReference type="ARBA" id="ARBA00022777"/>
    </source>
</evidence>
<evidence type="ECO:0000313" key="9">
    <source>
        <dbReference type="Proteomes" id="UP000199662"/>
    </source>
</evidence>
<keyword evidence="3 6" id="KW-0547">Nucleotide-binding</keyword>
<evidence type="ECO:0000256" key="5">
    <source>
        <dbReference type="ARBA" id="ARBA00022840"/>
    </source>
</evidence>
<dbReference type="PANTHER" id="PTHR46566:SF5">
    <property type="entry name" value="1-PHOSPHOFRUCTOKINASE"/>
    <property type="match status" value="1"/>
</dbReference>
<dbReference type="FunFam" id="3.40.1190.20:FF:000001">
    <property type="entry name" value="Phosphofructokinase"/>
    <property type="match status" value="1"/>
</dbReference>
<keyword evidence="9" id="KW-1185">Reference proteome</keyword>
<dbReference type="GO" id="GO:0005524">
    <property type="term" value="F:ATP binding"/>
    <property type="evidence" value="ECO:0007669"/>
    <property type="project" value="UniProtKB-KW"/>
</dbReference>
<evidence type="ECO:0000256" key="6">
    <source>
        <dbReference type="PIRNR" id="PIRNR000535"/>
    </source>
</evidence>
<evidence type="ECO:0000256" key="3">
    <source>
        <dbReference type="ARBA" id="ARBA00022741"/>
    </source>
</evidence>
<dbReference type="STRING" id="84035.SAMN05660742_104107"/>
<dbReference type="CDD" id="cd01164">
    <property type="entry name" value="FruK_PfkB_like"/>
    <property type="match status" value="1"/>
</dbReference>
<dbReference type="GO" id="GO:0016052">
    <property type="term" value="P:carbohydrate catabolic process"/>
    <property type="evidence" value="ECO:0007669"/>
    <property type="project" value="UniProtKB-ARBA"/>
</dbReference>